<dbReference type="PROSITE" id="PS01040">
    <property type="entry name" value="SBP_BACTERIAL_5"/>
    <property type="match status" value="1"/>
</dbReference>
<dbReference type="Gene3D" id="3.40.190.10">
    <property type="entry name" value="Periplasmic binding protein-like II"/>
    <property type="match status" value="1"/>
</dbReference>
<accession>A0A0A1E9W2</accession>
<dbReference type="InterPro" id="IPR039424">
    <property type="entry name" value="SBP_5"/>
</dbReference>
<evidence type="ECO:0000256" key="3">
    <source>
        <dbReference type="SAM" id="SignalP"/>
    </source>
</evidence>
<protein>
    <submittedName>
        <fullName evidence="5">Putative GlcNAc 2 ABC transporter</fullName>
    </submittedName>
</protein>
<dbReference type="Gene3D" id="3.10.105.10">
    <property type="entry name" value="Dipeptide-binding Protein, Domain 3"/>
    <property type="match status" value="1"/>
</dbReference>
<dbReference type="InterPro" id="IPR030678">
    <property type="entry name" value="Peptide/Ni-bd"/>
</dbReference>
<dbReference type="SUPFAM" id="SSF53850">
    <property type="entry name" value="Periplasmic binding protein-like II"/>
    <property type="match status" value="1"/>
</dbReference>
<dbReference type="CDD" id="cd08509">
    <property type="entry name" value="PBP2_TmCBP_oligosaccharides_like"/>
    <property type="match status" value="1"/>
</dbReference>
<evidence type="ECO:0000256" key="2">
    <source>
        <dbReference type="ARBA" id="ARBA00022729"/>
    </source>
</evidence>
<feature type="signal peptide" evidence="3">
    <location>
        <begin position="1"/>
        <end position="23"/>
    </location>
</feature>
<keyword evidence="2 3" id="KW-0732">Signal</keyword>
<reference evidence="5" key="1">
    <citation type="journal article" date="2014" name="PLoS ONE">
        <title>Characterization of the secretomes of two vibrios pathogenic to mollusks.</title>
        <authorList>
            <person name="Madec S."/>
            <person name="Pichereau V."/>
            <person name="Jacq A."/>
            <person name="Paillard M."/>
            <person name="Boisset C."/>
            <person name="Guerard F."/>
            <person name="Paillard C."/>
            <person name="Nicolas J.L."/>
        </authorList>
    </citation>
    <scope>NUCLEOTIDE SEQUENCE</scope>
    <source>
        <strain evidence="5">CECT4600</strain>
    </source>
</reference>
<dbReference type="GO" id="GO:1904680">
    <property type="term" value="F:peptide transmembrane transporter activity"/>
    <property type="evidence" value="ECO:0007669"/>
    <property type="project" value="TreeGrafter"/>
</dbReference>
<dbReference type="PANTHER" id="PTHR30290">
    <property type="entry name" value="PERIPLASMIC BINDING COMPONENT OF ABC TRANSPORTER"/>
    <property type="match status" value="1"/>
</dbReference>
<dbReference type="Gene3D" id="3.90.76.10">
    <property type="entry name" value="Dipeptide-binding Protein, Domain 1"/>
    <property type="match status" value="1"/>
</dbReference>
<evidence type="ECO:0000313" key="5">
    <source>
        <dbReference type="EMBL" id="AIY26181.1"/>
    </source>
</evidence>
<dbReference type="PIRSF" id="PIRSF002741">
    <property type="entry name" value="MppA"/>
    <property type="match status" value="1"/>
</dbReference>
<dbReference type="EMBL" id="KM596608">
    <property type="protein sequence ID" value="AIY26181.1"/>
    <property type="molecule type" value="Genomic_DNA"/>
</dbReference>
<sequence length="557" mass="63288">MNKALLSSAIGAAVLLSAHSVSAQDLSSLSKLTIIPNHNASLIRNFNPFAVSRLHTARDFMFEPLVVFNELKGNVPEYRLATSSTMSEDLLSITFDLREGVKWSDGETFDADDVLFTFELVKAFPALDDRGINNKIESVEKLNQYQVRFHMKEVNTNGTYEIVQIPIVPEHQWNKVKAPAEFLNENPVGTGPFTDIPQFTSSLFLQCRNPHYWDNNNLDVDCLRIPQMNHNDQVLGELMNSRIDWAGSFVPDIDQTYLKASANHGYWYPPAGTQAFVFNYESKDKVKHSVLTDVQFRRAFSMALDRQTIIDIANYGNGVINDFASGLGYAFEAWSDESVHKKYQNYMTYSKSNAKALLVEAGYKDINGDGLVESPDGEAFELIIQSPQGWTDFNNTVMLATEQLQEVGINAKARTPDFSIYNQSMQNADYDIAYTNYFHGPTPHKYWDSGYHSRLQESEGMPRFAMHHWKNDQLDTLLDSFYKTADMKKQKNIAHDIQSLIAENQVTVPVLSGPNFYQYNTTRFTGWWSADNPKGRPMVWEGTPERLLHVLDLKPKS</sequence>
<dbReference type="GO" id="GO:0043190">
    <property type="term" value="C:ATP-binding cassette (ABC) transporter complex"/>
    <property type="evidence" value="ECO:0007669"/>
    <property type="project" value="InterPro"/>
</dbReference>
<proteinExistence type="inferred from homology"/>
<evidence type="ECO:0000256" key="1">
    <source>
        <dbReference type="ARBA" id="ARBA00005695"/>
    </source>
</evidence>
<dbReference type="GO" id="GO:0042938">
    <property type="term" value="P:dipeptide transport"/>
    <property type="evidence" value="ECO:0007669"/>
    <property type="project" value="TreeGrafter"/>
</dbReference>
<comment type="similarity">
    <text evidence="1">Belongs to the bacterial solute-binding protein 5 family.</text>
</comment>
<feature type="domain" description="Solute-binding protein family 5" evidence="4">
    <location>
        <begin position="77"/>
        <end position="449"/>
    </location>
</feature>
<dbReference type="GO" id="GO:0030288">
    <property type="term" value="C:outer membrane-bounded periplasmic space"/>
    <property type="evidence" value="ECO:0007669"/>
    <property type="project" value="TreeGrafter"/>
</dbReference>
<evidence type="ECO:0000259" key="4">
    <source>
        <dbReference type="Pfam" id="PF00496"/>
    </source>
</evidence>
<name>A0A0A1E9W2_9VIBR</name>
<dbReference type="AlphaFoldDB" id="A0A0A1E9W2"/>
<organism evidence="5">
    <name type="scientific">Vibrio tapetis</name>
    <dbReference type="NCBI Taxonomy" id="52443"/>
    <lineage>
        <taxon>Bacteria</taxon>
        <taxon>Pseudomonadati</taxon>
        <taxon>Pseudomonadota</taxon>
        <taxon>Gammaproteobacteria</taxon>
        <taxon>Vibrionales</taxon>
        <taxon>Vibrionaceae</taxon>
        <taxon>Vibrio</taxon>
    </lineage>
</organism>
<dbReference type="InterPro" id="IPR000914">
    <property type="entry name" value="SBP_5_dom"/>
</dbReference>
<dbReference type="PANTHER" id="PTHR30290:SF38">
    <property type="entry name" value="D,D-DIPEPTIDE-BINDING PERIPLASMIC PROTEIN DDPA-RELATED"/>
    <property type="match status" value="1"/>
</dbReference>
<dbReference type="Pfam" id="PF00496">
    <property type="entry name" value="SBP_bac_5"/>
    <property type="match status" value="1"/>
</dbReference>
<dbReference type="InterPro" id="IPR023765">
    <property type="entry name" value="SBP_5_CS"/>
</dbReference>
<feature type="chain" id="PRO_5001982744" evidence="3">
    <location>
        <begin position="24"/>
        <end position="557"/>
    </location>
</feature>